<evidence type="ECO:0000313" key="1">
    <source>
        <dbReference type="EMBL" id="KAB0790001.1"/>
    </source>
</evidence>
<sequence>MEDIPLDVGQNMFFQHDGCPAYYALAVHQYLDATFHDRWIGRGSLFTWPPRQ</sequence>
<protein>
    <submittedName>
        <fullName evidence="1">Uncharacterized protein</fullName>
    </submittedName>
</protein>
<reference evidence="1 2" key="1">
    <citation type="journal article" date="2018" name="Elife">
        <title>Firefly genomes illuminate parallel origins of bioluminescence in beetles.</title>
        <authorList>
            <person name="Fallon T.R."/>
            <person name="Lower S.E."/>
            <person name="Chang C.H."/>
            <person name="Bessho-Uehara M."/>
            <person name="Martin G.J."/>
            <person name="Bewick A.J."/>
            <person name="Behringer M."/>
            <person name="Debat H.J."/>
            <person name="Wong I."/>
            <person name="Day J.C."/>
            <person name="Suvorov A."/>
            <person name="Silva C.J."/>
            <person name="Stanger-Hall K.F."/>
            <person name="Hall D.W."/>
            <person name="Schmitz R.J."/>
            <person name="Nelson D.R."/>
            <person name="Lewis S.M."/>
            <person name="Shigenobu S."/>
            <person name="Bybee S.M."/>
            <person name="Larracuente A.M."/>
            <person name="Oba Y."/>
            <person name="Weng J.K."/>
        </authorList>
    </citation>
    <scope>NUCLEOTIDE SEQUENCE [LARGE SCALE GENOMIC DNA]</scope>
    <source>
        <strain evidence="1">1611_PpyrPB1</strain>
        <tissue evidence="1">Whole body</tissue>
    </source>
</reference>
<accession>A0A5N3ZY68</accession>
<dbReference type="AlphaFoldDB" id="A0A5N3ZY68"/>
<dbReference type="InParanoid" id="A0A5N3ZY68"/>
<keyword evidence="2" id="KW-1185">Reference proteome</keyword>
<proteinExistence type="predicted"/>
<feature type="non-terminal residue" evidence="1">
    <location>
        <position position="52"/>
    </location>
</feature>
<organism evidence="1 2">
    <name type="scientific">Photinus pyralis</name>
    <name type="common">Common eastern firefly</name>
    <name type="synonym">Lampyris pyralis</name>
    <dbReference type="NCBI Taxonomy" id="7054"/>
    <lineage>
        <taxon>Eukaryota</taxon>
        <taxon>Metazoa</taxon>
        <taxon>Ecdysozoa</taxon>
        <taxon>Arthropoda</taxon>
        <taxon>Hexapoda</taxon>
        <taxon>Insecta</taxon>
        <taxon>Pterygota</taxon>
        <taxon>Neoptera</taxon>
        <taxon>Endopterygota</taxon>
        <taxon>Coleoptera</taxon>
        <taxon>Polyphaga</taxon>
        <taxon>Elateriformia</taxon>
        <taxon>Elateroidea</taxon>
        <taxon>Lampyridae</taxon>
        <taxon>Lampyrinae</taxon>
        <taxon>Photinus</taxon>
    </lineage>
</organism>
<dbReference type="Proteomes" id="UP000327044">
    <property type="component" value="Unassembled WGS sequence"/>
</dbReference>
<comment type="caution">
    <text evidence="1">The sequence shown here is derived from an EMBL/GenBank/DDBJ whole genome shotgun (WGS) entry which is preliminary data.</text>
</comment>
<evidence type="ECO:0000313" key="2">
    <source>
        <dbReference type="Proteomes" id="UP000327044"/>
    </source>
</evidence>
<gene>
    <name evidence="1" type="ORF">PPYR_15706</name>
</gene>
<dbReference type="EMBL" id="VVIM01002091">
    <property type="protein sequence ID" value="KAB0790001.1"/>
    <property type="molecule type" value="Genomic_DNA"/>
</dbReference>
<name>A0A5N3ZY68_PHOPY</name>